<dbReference type="EMBL" id="JAGQLJ010000047">
    <property type="protein sequence ID" value="MCA9381090.1"/>
    <property type="molecule type" value="Genomic_DNA"/>
</dbReference>
<feature type="transmembrane region" description="Helical" evidence="6">
    <location>
        <begin position="192"/>
        <end position="209"/>
    </location>
</feature>
<evidence type="ECO:0000313" key="8">
    <source>
        <dbReference type="Proteomes" id="UP000775877"/>
    </source>
</evidence>
<dbReference type="GO" id="GO:0015648">
    <property type="term" value="F:lipid-linked peptidoglycan transporter activity"/>
    <property type="evidence" value="ECO:0007669"/>
    <property type="project" value="TreeGrafter"/>
</dbReference>
<feature type="transmembrane region" description="Helical" evidence="6">
    <location>
        <begin position="42"/>
        <end position="63"/>
    </location>
</feature>
<keyword evidence="4 6" id="KW-1133">Transmembrane helix</keyword>
<feature type="transmembrane region" description="Helical" evidence="6">
    <location>
        <begin position="398"/>
        <end position="419"/>
    </location>
</feature>
<feature type="transmembrane region" description="Helical" evidence="6">
    <location>
        <begin position="215"/>
        <end position="231"/>
    </location>
</feature>
<evidence type="ECO:0000313" key="7">
    <source>
        <dbReference type="EMBL" id="MCA9381090.1"/>
    </source>
</evidence>
<dbReference type="Proteomes" id="UP000775877">
    <property type="component" value="Unassembled WGS sequence"/>
</dbReference>
<evidence type="ECO:0000256" key="6">
    <source>
        <dbReference type="SAM" id="Phobius"/>
    </source>
</evidence>
<evidence type="ECO:0000256" key="3">
    <source>
        <dbReference type="ARBA" id="ARBA00022960"/>
    </source>
</evidence>
<evidence type="ECO:0000256" key="5">
    <source>
        <dbReference type="ARBA" id="ARBA00023136"/>
    </source>
</evidence>
<feature type="transmembrane region" description="Helical" evidence="6">
    <location>
        <begin position="70"/>
        <end position="92"/>
    </location>
</feature>
<dbReference type="Pfam" id="PF01098">
    <property type="entry name" value="FTSW_RODA_SPOVE"/>
    <property type="match status" value="2"/>
</dbReference>
<evidence type="ECO:0000256" key="2">
    <source>
        <dbReference type="ARBA" id="ARBA00022692"/>
    </source>
</evidence>
<dbReference type="NCBIfam" id="NF037961">
    <property type="entry name" value="RodA_shape"/>
    <property type="match status" value="1"/>
</dbReference>
<feature type="transmembrane region" description="Helical" evidence="6">
    <location>
        <begin position="12"/>
        <end position="30"/>
    </location>
</feature>
<proteinExistence type="predicted"/>
<keyword evidence="5 6" id="KW-0472">Membrane</keyword>
<dbReference type="InterPro" id="IPR001182">
    <property type="entry name" value="FtsW/RodA"/>
</dbReference>
<keyword evidence="2 6" id="KW-0812">Transmembrane</keyword>
<dbReference type="PANTHER" id="PTHR30474:SF1">
    <property type="entry name" value="PEPTIDOGLYCAN GLYCOSYLTRANSFERASE MRDB"/>
    <property type="match status" value="1"/>
</dbReference>
<feature type="transmembrane region" description="Helical" evidence="6">
    <location>
        <begin position="322"/>
        <end position="348"/>
    </location>
</feature>
<keyword evidence="3" id="KW-0133">Cell shape</keyword>
<evidence type="ECO:0000256" key="4">
    <source>
        <dbReference type="ARBA" id="ARBA00022989"/>
    </source>
</evidence>
<dbReference type="GO" id="GO:0008360">
    <property type="term" value="P:regulation of cell shape"/>
    <property type="evidence" value="ECO:0007669"/>
    <property type="project" value="UniProtKB-KW"/>
</dbReference>
<gene>
    <name evidence="7" type="ORF">KC678_02400</name>
</gene>
<protein>
    <submittedName>
        <fullName evidence="7">Rod shape-determining protein RodA</fullName>
    </submittedName>
</protein>
<accession>A0A955I8Z8</accession>
<feature type="transmembrane region" description="Helical" evidence="6">
    <location>
        <begin position="360"/>
        <end position="378"/>
    </location>
</feature>
<reference evidence="7" key="2">
    <citation type="journal article" date="2021" name="Microbiome">
        <title>Successional dynamics and alternative stable states in a saline activated sludge microbial community over 9 years.</title>
        <authorList>
            <person name="Wang Y."/>
            <person name="Ye J."/>
            <person name="Ju F."/>
            <person name="Liu L."/>
            <person name="Boyd J.A."/>
            <person name="Deng Y."/>
            <person name="Parks D.H."/>
            <person name="Jiang X."/>
            <person name="Yin X."/>
            <person name="Woodcroft B.J."/>
            <person name="Tyson G.W."/>
            <person name="Hugenholtz P."/>
            <person name="Polz M.F."/>
            <person name="Zhang T."/>
        </authorList>
    </citation>
    <scope>NUCLEOTIDE SEQUENCE</scope>
    <source>
        <strain evidence="7">HKST-UBA13</strain>
    </source>
</reference>
<reference evidence="7" key="1">
    <citation type="submission" date="2020-04" db="EMBL/GenBank/DDBJ databases">
        <authorList>
            <person name="Zhang T."/>
        </authorList>
    </citation>
    <scope>NUCLEOTIDE SEQUENCE</scope>
    <source>
        <strain evidence="7">HKST-UBA13</strain>
    </source>
</reference>
<feature type="transmembrane region" description="Helical" evidence="6">
    <location>
        <begin position="112"/>
        <end position="130"/>
    </location>
</feature>
<feature type="transmembrane region" description="Helical" evidence="6">
    <location>
        <begin position="168"/>
        <end position="185"/>
    </location>
</feature>
<sequence length="437" mass="48516">MNIDNLKKIDLTVVTIVILLLVMGLVNIYSTTYFPDKTASGLFINQLIYAGVGLFLMCIIFVLNYKKFNIILFQTLAFLFTLTLLISVIFFGDEVLGATRWISIGGFTIQPAEFAKITIILTTAFILSLNKPFKTNKFVKENFLVIKIAASFMFLFFTVSLVALQNSLGNTILISLIWGIMVLTTFKITEPFVLSVVLFINGLILSFVFESSLLLAVVLSVTLGLNAYYLRKQHKLKLFVIIPIILFSLFLKPSIDLAYSHVLQDYQRQRIDTFIDPNADPTASWNRSQAKIALGSGRIFGKGFLQGTHSNYRFLPFSFNDFAFAAIGEQFGLVGIIFLGVLFGVLLNRIVTIARATKDSFGRLVVFGVSALVFVNMFQHMGMNVGILPITGVPLPFISYGGSAILVMMIGIGLVLSVASHAERESNVTKAQLRVKR</sequence>
<comment type="subcellular location">
    <subcellularLocation>
        <location evidence="1">Membrane</location>
        <topology evidence="1">Multi-pass membrane protein</topology>
    </subcellularLocation>
</comment>
<dbReference type="PANTHER" id="PTHR30474">
    <property type="entry name" value="CELL CYCLE PROTEIN"/>
    <property type="match status" value="1"/>
</dbReference>
<feature type="transmembrane region" description="Helical" evidence="6">
    <location>
        <begin position="142"/>
        <end position="162"/>
    </location>
</feature>
<evidence type="ECO:0000256" key="1">
    <source>
        <dbReference type="ARBA" id="ARBA00004141"/>
    </source>
</evidence>
<feature type="transmembrane region" description="Helical" evidence="6">
    <location>
        <begin position="238"/>
        <end position="255"/>
    </location>
</feature>
<dbReference type="GO" id="GO:0051301">
    <property type="term" value="P:cell division"/>
    <property type="evidence" value="ECO:0007669"/>
    <property type="project" value="InterPro"/>
</dbReference>
<name>A0A955I8Z8_9BACT</name>
<dbReference type="AlphaFoldDB" id="A0A955I8Z8"/>
<comment type="caution">
    <text evidence="7">The sequence shown here is derived from an EMBL/GenBank/DDBJ whole genome shotgun (WGS) entry which is preliminary data.</text>
</comment>
<organism evidence="7 8">
    <name type="scientific">Candidatus Dojkabacteria bacterium</name>
    <dbReference type="NCBI Taxonomy" id="2099670"/>
    <lineage>
        <taxon>Bacteria</taxon>
        <taxon>Candidatus Dojkabacteria</taxon>
    </lineage>
</organism>
<dbReference type="GO" id="GO:0032153">
    <property type="term" value="C:cell division site"/>
    <property type="evidence" value="ECO:0007669"/>
    <property type="project" value="TreeGrafter"/>
</dbReference>
<dbReference type="GO" id="GO:0005886">
    <property type="term" value="C:plasma membrane"/>
    <property type="evidence" value="ECO:0007669"/>
    <property type="project" value="TreeGrafter"/>
</dbReference>